<proteinExistence type="predicted"/>
<dbReference type="KEGG" id="mflu:HZU40_33935"/>
<reference evidence="1 2" key="1">
    <citation type="submission" date="2020-07" db="EMBL/GenBank/DDBJ databases">
        <title>Draft genome sequence of four isobutane-metabolizing strains capable of cometabolically degrading diverse ether contaminants.</title>
        <authorList>
            <person name="Chen W."/>
            <person name="Faulkner N."/>
            <person name="Smith C."/>
            <person name="Hyman M."/>
        </authorList>
    </citation>
    <scope>NUCLEOTIDE SEQUENCE [LARGE SCALE GENOMIC DNA]</scope>
    <source>
        <strain evidence="1 2">2A</strain>
        <plasmid evidence="1 2">unnamed1</plasmid>
    </source>
</reference>
<evidence type="ECO:0000313" key="1">
    <source>
        <dbReference type="EMBL" id="QNJ96535.1"/>
    </source>
</evidence>
<gene>
    <name evidence="1" type="ORF">HZU40_33935</name>
</gene>
<organism evidence="1 2">
    <name type="scientific">Mycolicibacterium fluoranthenivorans</name>
    <dbReference type="NCBI Taxonomy" id="258505"/>
    <lineage>
        <taxon>Bacteria</taxon>
        <taxon>Bacillati</taxon>
        <taxon>Actinomycetota</taxon>
        <taxon>Actinomycetes</taxon>
        <taxon>Mycobacteriales</taxon>
        <taxon>Mycobacteriaceae</taxon>
        <taxon>Mycolicibacterium</taxon>
    </lineage>
</organism>
<keyword evidence="1" id="KW-0614">Plasmid</keyword>
<dbReference type="Proteomes" id="UP000515498">
    <property type="component" value="Plasmid unnamed1"/>
</dbReference>
<sequence>MIDPHPKVPVSDESANPIPGVVDGWITASQTAEGGLSLRIRVGGQTGGAIGGDAIEIVIQPAFAACVTDILVGEASADRKNACVPCGVGISRRLNHGNGSLSG</sequence>
<name>A0A7G8PQB9_9MYCO</name>
<dbReference type="EMBL" id="CP059895">
    <property type="protein sequence ID" value="QNJ96535.1"/>
    <property type="molecule type" value="Genomic_DNA"/>
</dbReference>
<protein>
    <submittedName>
        <fullName evidence="1">Uncharacterized protein</fullName>
    </submittedName>
</protein>
<accession>A0A7G8PQB9</accession>
<geneLocation type="plasmid" evidence="1 2">
    <name>unnamed1</name>
</geneLocation>
<dbReference type="AlphaFoldDB" id="A0A7G8PQB9"/>
<evidence type="ECO:0000313" key="2">
    <source>
        <dbReference type="Proteomes" id="UP000515498"/>
    </source>
</evidence>
<dbReference type="RefSeq" id="WP_187099625.1">
    <property type="nucleotide sequence ID" value="NZ_CP059895.1"/>
</dbReference>